<dbReference type="SUPFAM" id="SSF46689">
    <property type="entry name" value="Homeodomain-like"/>
    <property type="match status" value="1"/>
</dbReference>
<evidence type="ECO:0008006" key="2">
    <source>
        <dbReference type="Google" id="ProtNLM"/>
    </source>
</evidence>
<dbReference type="GO" id="GO:0003677">
    <property type="term" value="F:DNA binding"/>
    <property type="evidence" value="ECO:0007669"/>
    <property type="project" value="InterPro"/>
</dbReference>
<organism evidence="1">
    <name type="scientific">hydrothermal vent metagenome</name>
    <dbReference type="NCBI Taxonomy" id="652676"/>
    <lineage>
        <taxon>unclassified sequences</taxon>
        <taxon>metagenomes</taxon>
        <taxon>ecological metagenomes</taxon>
    </lineage>
</organism>
<dbReference type="EMBL" id="UOET01000518">
    <property type="protein sequence ID" value="VAW30461.1"/>
    <property type="molecule type" value="Genomic_DNA"/>
</dbReference>
<dbReference type="InterPro" id="IPR009057">
    <property type="entry name" value="Homeodomain-like_sf"/>
</dbReference>
<proteinExistence type="predicted"/>
<name>A0A3B0UHE7_9ZZZZ</name>
<reference evidence="1" key="1">
    <citation type="submission" date="2018-06" db="EMBL/GenBank/DDBJ databases">
        <authorList>
            <person name="Zhirakovskaya E."/>
        </authorList>
    </citation>
    <scope>NUCLEOTIDE SEQUENCE</scope>
</reference>
<dbReference type="Pfam" id="PF01527">
    <property type="entry name" value="HTH_Tnp_1"/>
    <property type="match status" value="1"/>
</dbReference>
<dbReference type="AlphaFoldDB" id="A0A3B0UHE7"/>
<accession>A0A3B0UHE7</accession>
<dbReference type="GO" id="GO:0004803">
    <property type="term" value="F:transposase activity"/>
    <property type="evidence" value="ECO:0007669"/>
    <property type="project" value="InterPro"/>
</dbReference>
<sequence>MNNKKRKVRRTFSTAFKKEKVELLEQGKIKVKDLSLIYEVSDRAIYNWLRKYSKLGTTERVVVEKISEEKKNIELLQHIRELEQALGRKQLELDYYKSVVELINEGKGEDDLKKHKPKL</sequence>
<dbReference type="InterPro" id="IPR002514">
    <property type="entry name" value="Transposase_8"/>
</dbReference>
<dbReference type="GO" id="GO:0006313">
    <property type="term" value="P:DNA transposition"/>
    <property type="evidence" value="ECO:0007669"/>
    <property type="project" value="InterPro"/>
</dbReference>
<gene>
    <name evidence="1" type="ORF">MNBD_BACTEROID07-1989</name>
</gene>
<protein>
    <recommendedName>
        <fullName evidence="2">Transposase</fullName>
    </recommendedName>
</protein>
<evidence type="ECO:0000313" key="1">
    <source>
        <dbReference type="EMBL" id="VAW30461.1"/>
    </source>
</evidence>